<organism evidence="2 3">
    <name type="scientific">Marchantia polymorpha</name>
    <name type="common">Common liverwort</name>
    <name type="synonym">Marchantia aquatica</name>
    <dbReference type="NCBI Taxonomy" id="3197"/>
    <lineage>
        <taxon>Eukaryota</taxon>
        <taxon>Viridiplantae</taxon>
        <taxon>Streptophyta</taxon>
        <taxon>Embryophyta</taxon>
        <taxon>Marchantiophyta</taxon>
        <taxon>Marchantiopsida</taxon>
        <taxon>Marchantiidae</taxon>
        <taxon>Marchantiales</taxon>
        <taxon>Marchantiaceae</taxon>
        <taxon>Marchantia</taxon>
    </lineage>
</organism>
<feature type="region of interest" description="Disordered" evidence="1">
    <location>
        <begin position="1"/>
        <end position="48"/>
    </location>
</feature>
<dbReference type="Proteomes" id="UP000244005">
    <property type="component" value="Unassembled WGS sequence"/>
</dbReference>
<accession>A0A2R6WED2</accession>
<keyword evidence="3" id="KW-1185">Reference proteome</keyword>
<dbReference type="AlphaFoldDB" id="A0A2R6WED2"/>
<proteinExistence type="predicted"/>
<sequence>MNCVRAAEKVSDCTEDGGPSNLTISSNSPEARSSARKESRRRGVSCRCSDRERERERLLVGTGVALGADQNTRAGPSTTTLTRAAFAEAVVSAGSSWDREHPHVPIVHNYTT</sequence>
<dbReference type="Gramene" id="Mp4g20680.1">
    <property type="protein sequence ID" value="Mp4g20680.1.cds1"/>
    <property type="gene ID" value="Mp4g20680"/>
</dbReference>
<feature type="region of interest" description="Disordered" evidence="1">
    <location>
        <begin position="93"/>
        <end position="112"/>
    </location>
</feature>
<evidence type="ECO:0000313" key="3">
    <source>
        <dbReference type="Proteomes" id="UP000244005"/>
    </source>
</evidence>
<feature type="compositionally biased region" description="Basic and acidic residues" evidence="1">
    <location>
        <begin position="1"/>
        <end position="12"/>
    </location>
</feature>
<protein>
    <submittedName>
        <fullName evidence="2">Uncharacterized protein</fullName>
    </submittedName>
</protein>
<reference evidence="3" key="1">
    <citation type="journal article" date="2017" name="Cell">
        <title>Insights into land plant evolution garnered from the Marchantia polymorpha genome.</title>
        <authorList>
            <person name="Bowman J.L."/>
            <person name="Kohchi T."/>
            <person name="Yamato K.T."/>
            <person name="Jenkins J."/>
            <person name="Shu S."/>
            <person name="Ishizaki K."/>
            <person name="Yamaoka S."/>
            <person name="Nishihama R."/>
            <person name="Nakamura Y."/>
            <person name="Berger F."/>
            <person name="Adam C."/>
            <person name="Aki S.S."/>
            <person name="Althoff F."/>
            <person name="Araki T."/>
            <person name="Arteaga-Vazquez M.A."/>
            <person name="Balasubrmanian S."/>
            <person name="Barry K."/>
            <person name="Bauer D."/>
            <person name="Boehm C.R."/>
            <person name="Briginshaw L."/>
            <person name="Caballero-Perez J."/>
            <person name="Catarino B."/>
            <person name="Chen F."/>
            <person name="Chiyoda S."/>
            <person name="Chovatia M."/>
            <person name="Davies K.M."/>
            <person name="Delmans M."/>
            <person name="Demura T."/>
            <person name="Dierschke T."/>
            <person name="Dolan L."/>
            <person name="Dorantes-Acosta A.E."/>
            <person name="Eklund D.M."/>
            <person name="Florent S.N."/>
            <person name="Flores-Sandoval E."/>
            <person name="Fujiyama A."/>
            <person name="Fukuzawa H."/>
            <person name="Galik B."/>
            <person name="Grimanelli D."/>
            <person name="Grimwood J."/>
            <person name="Grossniklaus U."/>
            <person name="Hamada T."/>
            <person name="Haseloff J."/>
            <person name="Hetherington A.J."/>
            <person name="Higo A."/>
            <person name="Hirakawa Y."/>
            <person name="Hundley H.N."/>
            <person name="Ikeda Y."/>
            <person name="Inoue K."/>
            <person name="Inoue S.I."/>
            <person name="Ishida S."/>
            <person name="Jia Q."/>
            <person name="Kakita M."/>
            <person name="Kanazawa T."/>
            <person name="Kawai Y."/>
            <person name="Kawashima T."/>
            <person name="Kennedy M."/>
            <person name="Kinose K."/>
            <person name="Kinoshita T."/>
            <person name="Kohara Y."/>
            <person name="Koide E."/>
            <person name="Komatsu K."/>
            <person name="Kopischke S."/>
            <person name="Kubo M."/>
            <person name="Kyozuka J."/>
            <person name="Lagercrantz U."/>
            <person name="Lin S.S."/>
            <person name="Lindquist E."/>
            <person name="Lipzen A.M."/>
            <person name="Lu C.W."/>
            <person name="De Luna E."/>
            <person name="Martienssen R.A."/>
            <person name="Minamino N."/>
            <person name="Mizutani M."/>
            <person name="Mizutani M."/>
            <person name="Mochizuki N."/>
            <person name="Monte I."/>
            <person name="Mosher R."/>
            <person name="Nagasaki H."/>
            <person name="Nakagami H."/>
            <person name="Naramoto S."/>
            <person name="Nishitani K."/>
            <person name="Ohtani M."/>
            <person name="Okamoto T."/>
            <person name="Okumura M."/>
            <person name="Phillips J."/>
            <person name="Pollak B."/>
            <person name="Reinders A."/>
            <person name="Rovekamp M."/>
            <person name="Sano R."/>
            <person name="Sawa S."/>
            <person name="Schmid M.W."/>
            <person name="Shirakawa M."/>
            <person name="Solano R."/>
            <person name="Spunde A."/>
            <person name="Suetsugu N."/>
            <person name="Sugano S."/>
            <person name="Sugiyama A."/>
            <person name="Sun R."/>
            <person name="Suzuki Y."/>
            <person name="Takenaka M."/>
            <person name="Takezawa D."/>
            <person name="Tomogane H."/>
            <person name="Tsuzuki M."/>
            <person name="Ueda T."/>
            <person name="Umeda M."/>
            <person name="Ward J.M."/>
            <person name="Watanabe Y."/>
            <person name="Yazaki K."/>
            <person name="Yokoyama R."/>
            <person name="Yoshitake Y."/>
            <person name="Yotsui I."/>
            <person name="Zachgo S."/>
            <person name="Schmutz J."/>
        </authorList>
    </citation>
    <scope>NUCLEOTIDE SEQUENCE [LARGE SCALE GENOMIC DNA]</scope>
    <source>
        <strain evidence="3">Tak-1</strain>
    </source>
</reference>
<dbReference type="EMBL" id="KZ772773">
    <property type="protein sequence ID" value="PTQ32211.1"/>
    <property type="molecule type" value="Genomic_DNA"/>
</dbReference>
<name>A0A2R6WED2_MARPO</name>
<evidence type="ECO:0000256" key="1">
    <source>
        <dbReference type="SAM" id="MobiDB-lite"/>
    </source>
</evidence>
<evidence type="ECO:0000313" key="2">
    <source>
        <dbReference type="EMBL" id="PTQ32211.1"/>
    </source>
</evidence>
<gene>
    <name evidence="2" type="ORF">MARPO_0101s0014</name>
</gene>
<dbReference type="OrthoDB" id="10524619at2759"/>